<dbReference type="STRING" id="698758.AXY_02250"/>
<dbReference type="OrthoDB" id="9978483at2"/>
<gene>
    <name evidence="2" type="ordered locus">AXY_02250</name>
</gene>
<sequence length="59" mass="6939">MNQDVNKIIDIVSSEWANQLLQANKKIGILSEQNERLQKEIEQLKQEIESKTEVKEEEK</sequence>
<evidence type="ECO:0000313" key="2">
    <source>
        <dbReference type="EMBL" id="BAM46357.1"/>
    </source>
</evidence>
<organism evidence="2 3">
    <name type="scientific">Amphibacillus xylanus (strain ATCC 51415 / DSM 6626 / JCM 7361 / LMG 17667 / NBRC 15112 / Ep01)</name>
    <dbReference type="NCBI Taxonomy" id="698758"/>
    <lineage>
        <taxon>Bacteria</taxon>
        <taxon>Bacillati</taxon>
        <taxon>Bacillota</taxon>
        <taxon>Bacilli</taxon>
        <taxon>Bacillales</taxon>
        <taxon>Bacillaceae</taxon>
        <taxon>Amphibacillus</taxon>
    </lineage>
</organism>
<keyword evidence="1" id="KW-0175">Coiled coil</keyword>
<protein>
    <submittedName>
        <fullName evidence="2">Uncharacterized protein</fullName>
    </submittedName>
</protein>
<feature type="coiled-coil region" evidence="1">
    <location>
        <begin position="20"/>
        <end position="58"/>
    </location>
</feature>
<evidence type="ECO:0000256" key="1">
    <source>
        <dbReference type="SAM" id="Coils"/>
    </source>
</evidence>
<accession>K0IZG1</accession>
<keyword evidence="3" id="KW-1185">Reference proteome</keyword>
<dbReference type="KEGG" id="axl:AXY_02250"/>
<dbReference type="RefSeq" id="WP_015008963.1">
    <property type="nucleotide sequence ID" value="NC_018704.1"/>
</dbReference>
<name>K0IZG1_AMPXN</name>
<dbReference type="HOGENOM" id="CLU_2950022_0_0_9"/>
<evidence type="ECO:0000313" key="3">
    <source>
        <dbReference type="Proteomes" id="UP000006294"/>
    </source>
</evidence>
<proteinExistence type="predicted"/>
<dbReference type="AlphaFoldDB" id="K0IZG1"/>
<dbReference type="EMBL" id="AP012050">
    <property type="protein sequence ID" value="BAM46357.1"/>
    <property type="molecule type" value="Genomic_DNA"/>
</dbReference>
<dbReference type="Proteomes" id="UP000006294">
    <property type="component" value="Chromosome"/>
</dbReference>
<reference evidence="2 3" key="1">
    <citation type="submission" date="2011-01" db="EMBL/GenBank/DDBJ databases">
        <title>Whole genome sequence of Amphibacillus xylinus NBRC 15112.</title>
        <authorList>
            <person name="Nakazawa H."/>
            <person name="Katano Y."/>
            <person name="Nakamura S."/>
            <person name="Sasagawa M."/>
            <person name="Fukada J."/>
            <person name="Arai T."/>
            <person name="Sasakura N."/>
            <person name="Mochizuki D."/>
            <person name="Hosoyama A."/>
            <person name="Harada K."/>
            <person name="Horikawa H."/>
            <person name="Kato Y."/>
            <person name="Harada T."/>
            <person name="Sasaki K."/>
            <person name="Sekiguchi M."/>
            <person name="Hodoyama M."/>
            <person name="Nishiko R."/>
            <person name="Narita H."/>
            <person name="Hanamaki A."/>
            <person name="Hata C."/>
            <person name="Konno Y."/>
            <person name="Niimura Y."/>
            <person name="Yamazaki S."/>
            <person name="Fujita N."/>
        </authorList>
    </citation>
    <scope>NUCLEOTIDE SEQUENCE [LARGE SCALE GENOMIC DNA]</scope>
    <source>
        <strain evidence="3">ATCC 51415 / DSM 6626 / JCM 7361 / LMG 17667 / NBRC 15112 / Ep01</strain>
    </source>
</reference>